<evidence type="ECO:0000313" key="9">
    <source>
        <dbReference type="Proteomes" id="UP000187464"/>
    </source>
</evidence>
<evidence type="ECO:0000256" key="7">
    <source>
        <dbReference type="ARBA" id="ARBA00048696"/>
    </source>
</evidence>
<proteinExistence type="predicted"/>
<dbReference type="PANTHER" id="PTHR39560:SF1">
    <property type="entry name" value="PROTEIN ADENYLYLTRANSFERASE FIC-RELATED"/>
    <property type="match status" value="1"/>
</dbReference>
<reference evidence="8 9" key="1">
    <citation type="submission" date="2016-08" db="EMBL/GenBank/DDBJ databases">
        <authorList>
            <person name="Seilhamer J.J."/>
        </authorList>
    </citation>
    <scope>NUCLEOTIDE SEQUENCE [LARGE SCALE GENOMIC DNA]</scope>
    <source>
        <strain evidence="8">M3/6</strain>
    </source>
</reference>
<keyword evidence="1" id="KW-0808">Transferase</keyword>
<dbReference type="SUPFAM" id="SSF140931">
    <property type="entry name" value="Fic-like"/>
    <property type="match status" value="1"/>
</dbReference>
<evidence type="ECO:0000313" key="8">
    <source>
        <dbReference type="EMBL" id="SCD19110.1"/>
    </source>
</evidence>
<gene>
    <name evidence="8" type="ORF">PSM36_0275</name>
</gene>
<sequence length="124" mass="14926">MSYKYLDPDYSYTNPKTGILRNLANIEDQEFLIVFESLNVARRLEELYHKPIKIRNAETLLEIHKYLFQDVYVWAGKIRTVEISKEGKQFFPTNRFVTAFAYIDSLIAEYRKIKKQTKKYFREN</sequence>
<keyword evidence="2" id="KW-0548">Nucleotidyltransferase</keyword>
<dbReference type="PANTHER" id="PTHR39560">
    <property type="entry name" value="PROTEIN ADENYLYLTRANSFERASE FIC-RELATED"/>
    <property type="match status" value="1"/>
</dbReference>
<comment type="catalytic activity">
    <reaction evidence="7">
        <text>L-tyrosyl-[protein] + ATP = O-(5'-adenylyl)-L-tyrosyl-[protein] + diphosphate</text>
        <dbReference type="Rhea" id="RHEA:54288"/>
        <dbReference type="Rhea" id="RHEA-COMP:10136"/>
        <dbReference type="Rhea" id="RHEA-COMP:13846"/>
        <dbReference type="ChEBI" id="CHEBI:30616"/>
        <dbReference type="ChEBI" id="CHEBI:33019"/>
        <dbReference type="ChEBI" id="CHEBI:46858"/>
        <dbReference type="ChEBI" id="CHEBI:83624"/>
        <dbReference type="EC" id="2.7.7.108"/>
    </reaction>
</comment>
<dbReference type="AlphaFoldDB" id="A0A1R3SVW8"/>
<protein>
    <recommendedName>
        <fullName evidence="5">protein adenylyltransferase</fullName>
        <ecNumber evidence="5">2.7.7.108</ecNumber>
    </recommendedName>
</protein>
<accession>A0A1R3SVW8</accession>
<evidence type="ECO:0000256" key="5">
    <source>
        <dbReference type="ARBA" id="ARBA00034531"/>
    </source>
</evidence>
<dbReference type="Proteomes" id="UP000187464">
    <property type="component" value="Chromosome I"/>
</dbReference>
<comment type="catalytic activity">
    <reaction evidence="6">
        <text>L-threonyl-[protein] + ATP = 3-O-(5'-adenylyl)-L-threonyl-[protein] + diphosphate</text>
        <dbReference type="Rhea" id="RHEA:54292"/>
        <dbReference type="Rhea" id="RHEA-COMP:11060"/>
        <dbReference type="Rhea" id="RHEA-COMP:13847"/>
        <dbReference type="ChEBI" id="CHEBI:30013"/>
        <dbReference type="ChEBI" id="CHEBI:30616"/>
        <dbReference type="ChEBI" id="CHEBI:33019"/>
        <dbReference type="ChEBI" id="CHEBI:138113"/>
        <dbReference type="EC" id="2.7.7.108"/>
    </reaction>
</comment>
<organism evidence="8 9">
    <name type="scientific">Proteiniphilum saccharofermentans</name>
    <dbReference type="NCBI Taxonomy" id="1642647"/>
    <lineage>
        <taxon>Bacteria</taxon>
        <taxon>Pseudomonadati</taxon>
        <taxon>Bacteroidota</taxon>
        <taxon>Bacteroidia</taxon>
        <taxon>Bacteroidales</taxon>
        <taxon>Dysgonomonadaceae</taxon>
        <taxon>Proteiniphilum</taxon>
    </lineage>
</organism>
<dbReference type="EC" id="2.7.7.108" evidence="5"/>
<keyword evidence="9" id="KW-1185">Reference proteome</keyword>
<dbReference type="STRING" id="1642647.PSM36_0275"/>
<dbReference type="GO" id="GO:0051302">
    <property type="term" value="P:regulation of cell division"/>
    <property type="evidence" value="ECO:0007669"/>
    <property type="project" value="TreeGrafter"/>
</dbReference>
<dbReference type="KEGG" id="psac:PSM36_0275"/>
<dbReference type="EMBL" id="LT605205">
    <property type="protein sequence ID" value="SCD19110.1"/>
    <property type="molecule type" value="Genomic_DNA"/>
</dbReference>
<dbReference type="GO" id="GO:0070733">
    <property type="term" value="F:AMPylase activity"/>
    <property type="evidence" value="ECO:0007669"/>
    <property type="project" value="UniProtKB-EC"/>
</dbReference>
<evidence type="ECO:0000256" key="3">
    <source>
        <dbReference type="ARBA" id="ARBA00022741"/>
    </source>
</evidence>
<keyword evidence="4" id="KW-0067">ATP-binding</keyword>
<dbReference type="Gene3D" id="1.10.3290.10">
    <property type="entry name" value="Fido-like domain"/>
    <property type="match status" value="1"/>
</dbReference>
<evidence type="ECO:0000256" key="4">
    <source>
        <dbReference type="ARBA" id="ARBA00022840"/>
    </source>
</evidence>
<dbReference type="InterPro" id="IPR036597">
    <property type="entry name" value="Fido-like_dom_sf"/>
</dbReference>
<dbReference type="GO" id="GO:0005524">
    <property type="term" value="F:ATP binding"/>
    <property type="evidence" value="ECO:0007669"/>
    <property type="project" value="UniProtKB-KW"/>
</dbReference>
<dbReference type="RefSeq" id="WP_197684911.1">
    <property type="nucleotide sequence ID" value="NZ_DAMBAO010000005.1"/>
</dbReference>
<evidence type="ECO:0000256" key="6">
    <source>
        <dbReference type="ARBA" id="ARBA00047939"/>
    </source>
</evidence>
<name>A0A1R3SVW8_9BACT</name>
<keyword evidence="3" id="KW-0547">Nucleotide-binding</keyword>
<evidence type="ECO:0000256" key="2">
    <source>
        <dbReference type="ARBA" id="ARBA00022695"/>
    </source>
</evidence>
<evidence type="ECO:0000256" key="1">
    <source>
        <dbReference type="ARBA" id="ARBA00022679"/>
    </source>
</evidence>